<sequence>MTVTPRSGCPINAAVEILGDRWSLVVLRDIMFGDRRHFRTLQRESLEGIASNILASRLRDLVAAGLLTREDVGAGRRATYSLTEPAIQLVPVLAELGWWGLRHRPGSAALQVRARILYEGGPQLWREFQDELRELHLGIPAPSTGGPTVRERFEAEYERAAAESPAPGAD</sequence>
<dbReference type="EMBL" id="JBHSHP010000009">
    <property type="protein sequence ID" value="MFC4754079.1"/>
    <property type="molecule type" value="Genomic_DNA"/>
</dbReference>
<gene>
    <name evidence="5" type="ORF">ACFO7U_04685</name>
</gene>
<evidence type="ECO:0000256" key="2">
    <source>
        <dbReference type="ARBA" id="ARBA00023125"/>
    </source>
</evidence>
<dbReference type="PANTHER" id="PTHR33204:SF18">
    <property type="entry name" value="TRANSCRIPTIONAL REGULATORY PROTEIN"/>
    <property type="match status" value="1"/>
</dbReference>
<proteinExistence type="predicted"/>
<accession>A0ABV9PP98</accession>
<keyword evidence="2" id="KW-0238">DNA-binding</keyword>
<dbReference type="InterPro" id="IPR036388">
    <property type="entry name" value="WH-like_DNA-bd_sf"/>
</dbReference>
<dbReference type="PANTHER" id="PTHR33204">
    <property type="entry name" value="TRANSCRIPTIONAL REGULATOR, MARR FAMILY"/>
    <property type="match status" value="1"/>
</dbReference>
<dbReference type="Gene3D" id="1.10.10.10">
    <property type="entry name" value="Winged helix-like DNA-binding domain superfamily/Winged helix DNA-binding domain"/>
    <property type="match status" value="1"/>
</dbReference>
<comment type="caution">
    <text evidence="5">The sequence shown here is derived from an EMBL/GenBank/DDBJ whole genome shotgun (WGS) entry which is preliminary data.</text>
</comment>
<evidence type="ECO:0000313" key="6">
    <source>
        <dbReference type="Proteomes" id="UP001595836"/>
    </source>
</evidence>
<keyword evidence="6" id="KW-1185">Reference proteome</keyword>
<feature type="domain" description="HTH hxlR-type" evidence="4">
    <location>
        <begin position="9"/>
        <end position="108"/>
    </location>
</feature>
<dbReference type="InterPro" id="IPR002577">
    <property type="entry name" value="HTH_HxlR"/>
</dbReference>
<name>A0ABV9PP98_9ACTN</name>
<dbReference type="Pfam" id="PF01638">
    <property type="entry name" value="HxlR"/>
    <property type="match status" value="1"/>
</dbReference>
<evidence type="ECO:0000313" key="5">
    <source>
        <dbReference type="EMBL" id="MFC4754079.1"/>
    </source>
</evidence>
<evidence type="ECO:0000259" key="4">
    <source>
        <dbReference type="PROSITE" id="PS51118"/>
    </source>
</evidence>
<reference evidence="6" key="1">
    <citation type="journal article" date="2019" name="Int. J. Syst. Evol. Microbiol.">
        <title>The Global Catalogue of Microorganisms (GCM) 10K type strain sequencing project: providing services to taxonomists for standard genome sequencing and annotation.</title>
        <authorList>
            <consortium name="The Broad Institute Genomics Platform"/>
            <consortium name="The Broad Institute Genome Sequencing Center for Infectious Disease"/>
            <person name="Wu L."/>
            <person name="Ma J."/>
        </authorList>
    </citation>
    <scope>NUCLEOTIDE SEQUENCE [LARGE SCALE GENOMIC DNA]</scope>
    <source>
        <strain evidence="6">JCM 11882</strain>
    </source>
</reference>
<protein>
    <submittedName>
        <fullName evidence="5">Winged helix-turn-helix transcriptional regulator</fullName>
    </submittedName>
</protein>
<dbReference type="PROSITE" id="PS51118">
    <property type="entry name" value="HTH_HXLR"/>
    <property type="match status" value="1"/>
</dbReference>
<evidence type="ECO:0000256" key="3">
    <source>
        <dbReference type="ARBA" id="ARBA00023163"/>
    </source>
</evidence>
<keyword evidence="1" id="KW-0805">Transcription regulation</keyword>
<dbReference type="RefSeq" id="WP_344988882.1">
    <property type="nucleotide sequence ID" value="NZ_BAABCD010000006.1"/>
</dbReference>
<dbReference type="InterPro" id="IPR036390">
    <property type="entry name" value="WH_DNA-bd_sf"/>
</dbReference>
<dbReference type="SUPFAM" id="SSF46785">
    <property type="entry name" value="Winged helix' DNA-binding domain"/>
    <property type="match status" value="1"/>
</dbReference>
<dbReference type="Proteomes" id="UP001595836">
    <property type="component" value="Unassembled WGS sequence"/>
</dbReference>
<keyword evidence="3" id="KW-0804">Transcription</keyword>
<evidence type="ECO:0000256" key="1">
    <source>
        <dbReference type="ARBA" id="ARBA00023015"/>
    </source>
</evidence>
<organism evidence="5 6">
    <name type="scientific">Dietzia aurantiaca</name>
    <dbReference type="NCBI Taxonomy" id="983873"/>
    <lineage>
        <taxon>Bacteria</taxon>
        <taxon>Bacillati</taxon>
        <taxon>Actinomycetota</taxon>
        <taxon>Actinomycetes</taxon>
        <taxon>Mycobacteriales</taxon>
        <taxon>Dietziaceae</taxon>
        <taxon>Dietzia</taxon>
    </lineage>
</organism>